<dbReference type="AlphaFoldDB" id="A0A1G5ZZ48"/>
<proteinExistence type="predicted"/>
<dbReference type="Proteomes" id="UP000198588">
    <property type="component" value="Unassembled WGS sequence"/>
</dbReference>
<reference evidence="1 2" key="1">
    <citation type="submission" date="2016-10" db="EMBL/GenBank/DDBJ databases">
        <authorList>
            <person name="de Groot N.N."/>
        </authorList>
    </citation>
    <scope>NUCLEOTIDE SEQUENCE [LARGE SCALE GENOMIC DNA]</scope>
    <source>
        <strain evidence="1 2">CGMCC 1.12097</strain>
    </source>
</reference>
<sequence length="551" mass="59252">MPDLSSLIANRAQSRQQSPILNAFHPQQSVSCFEAILRNCAHRPFGLGPGPAPRITWNGGLLTSAELQIVAVLNRHKDQMPLSWESLARKVNDPSTPPDLREAIEGLQQDQELFYAIGSQGDGRCGGKITARDLSEFSKLHPPVAAFQESLAQSYEQNYIPSDSTKNVQPSLMTRSDALRELYRYSENLPKVMSLASFKQIVVGESRAGKCPPQVIAAAQYFTNHPDEWMQVCGGASGKVHKEDFLQAASSSMSLTQAELNVLKTISSNQLAFFEGGDLTREKLTGMSEDKGLDKRVTEASVQLLSDPLLFSLLNNSITGYKSHNSFFDFGGGHTVDSGDISKEDFVHFYGSMSYANGAVQQPKTHAPETAADQKAVSDMMMGRADQPDAKSPKKNGGAFIHAVGDVLKVYSTVNDWAATAVGLLSFIPVVGQVADAVSMTLAFEAQAANLVRTAITGGNLKQALLDAGINIGAQALSLVAGPQVKLAISNGLVKKAMEEAATVGIDLPISMAKSYAEDYLQGLQARLPADPVQAANFPSQMAIQFSQNMI</sequence>
<protein>
    <submittedName>
        <fullName evidence="1">Nodulation protein NolX</fullName>
    </submittedName>
</protein>
<accession>A0A1G5ZZ48</accession>
<gene>
    <name evidence="1" type="ORF">SAMN02927914_06825</name>
</gene>
<dbReference type="InterPro" id="IPR008718">
    <property type="entry name" value="NolX"/>
</dbReference>
<organism evidence="1 2">
    <name type="scientific">Mesorhizobium qingshengii</name>
    <dbReference type="NCBI Taxonomy" id="1165689"/>
    <lineage>
        <taxon>Bacteria</taxon>
        <taxon>Pseudomonadati</taxon>
        <taxon>Pseudomonadota</taxon>
        <taxon>Alphaproteobacteria</taxon>
        <taxon>Hyphomicrobiales</taxon>
        <taxon>Phyllobacteriaceae</taxon>
        <taxon>Mesorhizobium</taxon>
    </lineage>
</organism>
<evidence type="ECO:0000313" key="1">
    <source>
        <dbReference type="EMBL" id="SDB00028.1"/>
    </source>
</evidence>
<dbReference type="EMBL" id="FMXM01000083">
    <property type="protein sequence ID" value="SDB00028.1"/>
    <property type="molecule type" value="Genomic_DNA"/>
</dbReference>
<name>A0A1G5ZZ48_9HYPH</name>
<evidence type="ECO:0000313" key="2">
    <source>
        <dbReference type="Proteomes" id="UP000198588"/>
    </source>
</evidence>
<dbReference type="Pfam" id="PF05819">
    <property type="entry name" value="NolX"/>
    <property type="match status" value="1"/>
</dbReference>